<evidence type="ECO:0000256" key="4">
    <source>
        <dbReference type="ARBA" id="ARBA00022729"/>
    </source>
</evidence>
<keyword evidence="6" id="KW-1015">Disulfide bond</keyword>
<feature type="signal peptide" evidence="10">
    <location>
        <begin position="1"/>
        <end position="19"/>
    </location>
</feature>
<dbReference type="EMBL" id="JABFTP020000083">
    <property type="protein sequence ID" value="KAL3275106.1"/>
    <property type="molecule type" value="Genomic_DNA"/>
</dbReference>
<dbReference type="GO" id="GO:0008474">
    <property type="term" value="F:palmitoyl-(protein) hydrolase activity"/>
    <property type="evidence" value="ECO:0007669"/>
    <property type="project" value="UniProtKB-EC"/>
</dbReference>
<evidence type="ECO:0000256" key="8">
    <source>
        <dbReference type="ARBA" id="ARBA00031934"/>
    </source>
</evidence>
<dbReference type="FunFam" id="3.40.50.1820:FF:000107">
    <property type="entry name" value="Palmitoyl-protein thioesterase 1"/>
    <property type="match status" value="1"/>
</dbReference>
<dbReference type="Pfam" id="PF02089">
    <property type="entry name" value="Palm_thioest"/>
    <property type="match status" value="1"/>
</dbReference>
<dbReference type="EC" id="3.1.2.22" evidence="2"/>
<feature type="chain" id="PRO_5044891630" description="Palmitoyl-protein thioesterase 1" evidence="10">
    <location>
        <begin position="20"/>
        <end position="303"/>
    </location>
</feature>
<keyword evidence="7" id="KW-0325">Glycoprotein</keyword>
<evidence type="ECO:0000256" key="2">
    <source>
        <dbReference type="ARBA" id="ARBA00012423"/>
    </source>
</evidence>
<protein>
    <recommendedName>
        <fullName evidence="3">Palmitoyl-protein thioesterase 1</fullName>
        <ecNumber evidence="2">3.1.2.22</ecNumber>
    </recommendedName>
    <alternativeName>
        <fullName evidence="8">Palmitoyl-protein hydrolase 1</fullName>
    </alternativeName>
</protein>
<evidence type="ECO:0000256" key="9">
    <source>
        <dbReference type="ARBA" id="ARBA00047409"/>
    </source>
</evidence>
<evidence type="ECO:0000256" key="1">
    <source>
        <dbReference type="ARBA" id="ARBA00010758"/>
    </source>
</evidence>
<evidence type="ECO:0000256" key="5">
    <source>
        <dbReference type="ARBA" id="ARBA00022801"/>
    </source>
</evidence>
<keyword evidence="12" id="KW-1185">Reference proteome</keyword>
<sequence length="303" mass="34453">MNKGAFCFIACLWVTVSSAATENDTVYTPVVLWHGMGDTCCYPFSIGGLKSNIEKALPGIYVVSLKIGKNIVQDLENGYFMHPNKQVEFVCDQIKANSLLAEGFNAVGFSQGSQFLRALVQRCPEAKMKKLITLGGQHQGVYGLPDCAGLNSNTCDYIRRMLNHAAYYGFVQNNLVQATYWHDPLNEDMYKKYSTFLSDINNELSINDTYRERLINLDKFAMVKFLNDTVVQPVESEWFGFYEPGQAKIVMDLRSSAIYEQDRLGLKQLDEQGKLDFIEVEGDHLQFSWPWFKKNIVDTYLSD</sequence>
<accession>A0ABD2N8N3</accession>
<dbReference type="PRINTS" id="PR00414">
    <property type="entry name" value="PPTHIESTRASE"/>
</dbReference>
<dbReference type="InterPro" id="IPR002472">
    <property type="entry name" value="Palm_thioest"/>
</dbReference>
<evidence type="ECO:0000313" key="12">
    <source>
        <dbReference type="Proteomes" id="UP001516400"/>
    </source>
</evidence>
<reference evidence="11 12" key="1">
    <citation type="journal article" date="2021" name="BMC Biol.">
        <title>Horizontally acquired antibacterial genes associated with adaptive radiation of ladybird beetles.</title>
        <authorList>
            <person name="Li H.S."/>
            <person name="Tang X.F."/>
            <person name="Huang Y.H."/>
            <person name="Xu Z.Y."/>
            <person name="Chen M.L."/>
            <person name="Du X.Y."/>
            <person name="Qiu B.Y."/>
            <person name="Chen P.T."/>
            <person name="Zhang W."/>
            <person name="Slipinski A."/>
            <person name="Escalona H.E."/>
            <person name="Waterhouse R.M."/>
            <person name="Zwick A."/>
            <person name="Pang H."/>
        </authorList>
    </citation>
    <scope>NUCLEOTIDE SEQUENCE [LARGE SCALE GENOMIC DNA]</scope>
    <source>
        <strain evidence="11">SYSU2018</strain>
    </source>
</reference>
<gene>
    <name evidence="11" type="ORF">HHI36_019877</name>
</gene>
<organism evidence="11 12">
    <name type="scientific">Cryptolaemus montrouzieri</name>
    <dbReference type="NCBI Taxonomy" id="559131"/>
    <lineage>
        <taxon>Eukaryota</taxon>
        <taxon>Metazoa</taxon>
        <taxon>Ecdysozoa</taxon>
        <taxon>Arthropoda</taxon>
        <taxon>Hexapoda</taxon>
        <taxon>Insecta</taxon>
        <taxon>Pterygota</taxon>
        <taxon>Neoptera</taxon>
        <taxon>Endopterygota</taxon>
        <taxon>Coleoptera</taxon>
        <taxon>Polyphaga</taxon>
        <taxon>Cucujiformia</taxon>
        <taxon>Coccinelloidea</taxon>
        <taxon>Coccinellidae</taxon>
        <taxon>Scymninae</taxon>
        <taxon>Scymnini</taxon>
        <taxon>Cryptolaemus</taxon>
    </lineage>
</organism>
<comment type="caution">
    <text evidence="11">The sequence shown here is derived from an EMBL/GenBank/DDBJ whole genome shotgun (WGS) entry which is preliminary data.</text>
</comment>
<dbReference type="Gene3D" id="3.40.50.1820">
    <property type="entry name" value="alpha/beta hydrolase"/>
    <property type="match status" value="1"/>
</dbReference>
<comment type="catalytic activity">
    <reaction evidence="9">
        <text>S-hexadecanoyl-L-cysteinyl-[protein] + H2O = L-cysteinyl-[protein] + hexadecanoate + H(+)</text>
        <dbReference type="Rhea" id="RHEA:19233"/>
        <dbReference type="Rhea" id="RHEA-COMP:10131"/>
        <dbReference type="Rhea" id="RHEA-COMP:11032"/>
        <dbReference type="ChEBI" id="CHEBI:7896"/>
        <dbReference type="ChEBI" id="CHEBI:15377"/>
        <dbReference type="ChEBI" id="CHEBI:15378"/>
        <dbReference type="ChEBI" id="CHEBI:29950"/>
        <dbReference type="ChEBI" id="CHEBI:74151"/>
        <dbReference type="EC" id="3.1.2.22"/>
    </reaction>
    <physiologicalReaction direction="left-to-right" evidence="9">
        <dbReference type="Rhea" id="RHEA:19234"/>
    </physiologicalReaction>
</comment>
<name>A0ABD2N8N3_9CUCU</name>
<evidence type="ECO:0000313" key="11">
    <source>
        <dbReference type="EMBL" id="KAL3275106.1"/>
    </source>
</evidence>
<evidence type="ECO:0000256" key="3">
    <source>
        <dbReference type="ARBA" id="ARBA00014212"/>
    </source>
</evidence>
<evidence type="ECO:0000256" key="6">
    <source>
        <dbReference type="ARBA" id="ARBA00023157"/>
    </source>
</evidence>
<keyword evidence="4 10" id="KW-0732">Signal</keyword>
<comment type="similarity">
    <text evidence="1">Belongs to the palmitoyl-protein thioesterase family.</text>
</comment>
<dbReference type="PANTHER" id="PTHR11247">
    <property type="entry name" value="PALMITOYL-PROTEIN THIOESTERASE/DOLICHYLDIPHOSPHATASE 1"/>
    <property type="match status" value="1"/>
</dbReference>
<dbReference type="InterPro" id="IPR029058">
    <property type="entry name" value="AB_hydrolase_fold"/>
</dbReference>
<evidence type="ECO:0000256" key="7">
    <source>
        <dbReference type="ARBA" id="ARBA00023180"/>
    </source>
</evidence>
<keyword evidence="5" id="KW-0378">Hydrolase</keyword>
<dbReference type="Proteomes" id="UP001516400">
    <property type="component" value="Unassembled WGS sequence"/>
</dbReference>
<dbReference type="AlphaFoldDB" id="A0ABD2N8N3"/>
<dbReference type="PANTHER" id="PTHR11247:SF8">
    <property type="entry name" value="PALMITOYL-PROTEIN THIOESTERASE 1"/>
    <property type="match status" value="1"/>
</dbReference>
<dbReference type="SUPFAM" id="SSF53474">
    <property type="entry name" value="alpha/beta-Hydrolases"/>
    <property type="match status" value="1"/>
</dbReference>
<evidence type="ECO:0000256" key="10">
    <source>
        <dbReference type="SAM" id="SignalP"/>
    </source>
</evidence>
<proteinExistence type="inferred from homology"/>